<dbReference type="OrthoDB" id="5421765at2759"/>
<reference evidence="3" key="3">
    <citation type="submission" date="2011-03" db="EMBL/GenBank/DDBJ databases">
        <title>Annotation of Magnaporthe poae ATCC 64411.</title>
        <authorList>
            <person name="Ma L.-J."/>
            <person name="Dead R."/>
            <person name="Young S.K."/>
            <person name="Zeng Q."/>
            <person name="Gargeya S."/>
            <person name="Fitzgerald M."/>
            <person name="Haas B."/>
            <person name="Abouelleil A."/>
            <person name="Alvarado L."/>
            <person name="Arachchi H.M."/>
            <person name="Berlin A."/>
            <person name="Brown A."/>
            <person name="Chapman S.B."/>
            <person name="Chen Z."/>
            <person name="Dunbar C."/>
            <person name="Freedman E."/>
            <person name="Gearin G."/>
            <person name="Gellesch M."/>
            <person name="Goldberg J."/>
            <person name="Griggs A."/>
            <person name="Gujja S."/>
            <person name="Heiman D."/>
            <person name="Howarth C."/>
            <person name="Larson L."/>
            <person name="Lui A."/>
            <person name="MacDonald P.J.P."/>
            <person name="Mehta T."/>
            <person name="Montmayeur A."/>
            <person name="Murphy C."/>
            <person name="Neiman D."/>
            <person name="Pearson M."/>
            <person name="Priest M."/>
            <person name="Roberts A."/>
            <person name="Saif S."/>
            <person name="Shea T."/>
            <person name="Shenoy N."/>
            <person name="Sisk P."/>
            <person name="Stolte C."/>
            <person name="Sykes S."/>
            <person name="Yandava C."/>
            <person name="Wortman J."/>
            <person name="Nusbaum C."/>
            <person name="Birren B."/>
        </authorList>
    </citation>
    <scope>NUCLEOTIDE SEQUENCE</scope>
    <source>
        <strain evidence="3">ATCC 64411</strain>
    </source>
</reference>
<feature type="region of interest" description="Disordered" evidence="1">
    <location>
        <begin position="394"/>
        <end position="416"/>
    </location>
</feature>
<reference evidence="4" key="4">
    <citation type="journal article" date="2015" name="G3 (Bethesda)">
        <title>Genome sequences of three phytopathogenic species of the Magnaporthaceae family of fungi.</title>
        <authorList>
            <person name="Okagaki L.H."/>
            <person name="Nunes C.C."/>
            <person name="Sailsbery J."/>
            <person name="Clay B."/>
            <person name="Brown D."/>
            <person name="John T."/>
            <person name="Oh Y."/>
            <person name="Young N."/>
            <person name="Fitzgerald M."/>
            <person name="Haas B.J."/>
            <person name="Zeng Q."/>
            <person name="Young S."/>
            <person name="Adiconis X."/>
            <person name="Fan L."/>
            <person name="Levin J.Z."/>
            <person name="Mitchell T.K."/>
            <person name="Okubara P.A."/>
            <person name="Farman M.L."/>
            <person name="Kohn L.M."/>
            <person name="Birren B."/>
            <person name="Ma L.-J."/>
            <person name="Dean R.A."/>
        </authorList>
    </citation>
    <scope>NUCLEOTIDE SEQUENCE</scope>
    <source>
        <strain evidence="4">ATCC 64411 / 73-15</strain>
    </source>
</reference>
<protein>
    <submittedName>
        <fullName evidence="3 4">Uncharacterized protein</fullName>
    </submittedName>
</protein>
<dbReference type="VEuPathDB" id="FungiDB:MAPG_11143"/>
<feature type="compositionally biased region" description="Low complexity" evidence="1">
    <location>
        <begin position="26"/>
        <end position="37"/>
    </location>
</feature>
<gene>
    <name evidence="3" type="ORF">MAPG_11143</name>
</gene>
<evidence type="ECO:0000313" key="3">
    <source>
        <dbReference type="EMBL" id="KLU92197.1"/>
    </source>
</evidence>
<keyword evidence="2" id="KW-1133">Transmembrane helix</keyword>
<dbReference type="EnsemblFungi" id="MAPG_11143T0">
    <property type="protein sequence ID" value="MAPG_11143T0"/>
    <property type="gene ID" value="MAPG_11143"/>
</dbReference>
<dbReference type="OMA" id="VENNYHA"/>
<reference evidence="3" key="2">
    <citation type="submission" date="2010-05" db="EMBL/GenBank/DDBJ databases">
        <title>The Genome Sequence of Magnaporthe poae strain ATCC 64411.</title>
        <authorList>
            <consortium name="The Broad Institute Genome Sequencing Platform"/>
            <consortium name="Broad Institute Genome Sequencing Center for Infectious Disease"/>
            <person name="Ma L.-J."/>
            <person name="Dead R."/>
            <person name="Young S."/>
            <person name="Zeng Q."/>
            <person name="Koehrsen M."/>
            <person name="Alvarado L."/>
            <person name="Berlin A."/>
            <person name="Chapman S.B."/>
            <person name="Chen Z."/>
            <person name="Freedman E."/>
            <person name="Gellesch M."/>
            <person name="Goldberg J."/>
            <person name="Griggs A."/>
            <person name="Gujja S."/>
            <person name="Heilman E.R."/>
            <person name="Heiman D."/>
            <person name="Hepburn T."/>
            <person name="Howarth C."/>
            <person name="Jen D."/>
            <person name="Larson L."/>
            <person name="Mehta T."/>
            <person name="Neiman D."/>
            <person name="Pearson M."/>
            <person name="Roberts A."/>
            <person name="Saif S."/>
            <person name="Shea T."/>
            <person name="Shenoy N."/>
            <person name="Sisk P."/>
            <person name="Stolte C."/>
            <person name="Sykes S."/>
            <person name="Walk T."/>
            <person name="White J."/>
            <person name="Yandava C."/>
            <person name="Haas B."/>
            <person name="Nusbaum C."/>
            <person name="Birren B."/>
        </authorList>
    </citation>
    <scope>NUCLEOTIDE SEQUENCE</scope>
    <source>
        <strain evidence="3">ATCC 64411</strain>
    </source>
</reference>
<dbReference type="eggNOG" id="ENOG502SVX1">
    <property type="taxonomic scope" value="Eukaryota"/>
</dbReference>
<dbReference type="EMBL" id="ADBL01002740">
    <property type="status" value="NOT_ANNOTATED_CDS"/>
    <property type="molecule type" value="Genomic_DNA"/>
</dbReference>
<proteinExistence type="predicted"/>
<keyword evidence="5" id="KW-1185">Reference proteome</keyword>
<evidence type="ECO:0000256" key="2">
    <source>
        <dbReference type="SAM" id="Phobius"/>
    </source>
</evidence>
<feature type="transmembrane region" description="Helical" evidence="2">
    <location>
        <begin position="79"/>
        <end position="102"/>
    </location>
</feature>
<dbReference type="EMBL" id="GL876979">
    <property type="protein sequence ID" value="KLU92197.1"/>
    <property type="molecule type" value="Genomic_DNA"/>
</dbReference>
<evidence type="ECO:0000313" key="4">
    <source>
        <dbReference type="EnsemblFungi" id="MAPG_11143T0"/>
    </source>
</evidence>
<sequence length="416" mass="43931">MSPPDSMFDNGLPSLDLARRQDPPMSTGTTSTATASTTSTILSSSTLTITSHATSTQAITTTSTPSPVCTSQCLNATSVAGIGVACLVGGAAIGLLAAWAMARKKQKRERGLSGDGPIEPVQAGASNKTYGTRASLEPSYILDMIESGSKIRSMLSSIGLLITQHVLTQYHDDPVTTSKAELAQVLRSLGLGEADQGVSPDHLASMVLDVYYRTEALRHVLSFVIFSSLDLASARPPVSLLPPPVVDLVRMAPRPTAPKVGPTAWESGQSILKTATADAPKVCGKKTALAASKWRVLSAFLLHAEKDTNLLLETDAAVVTPQAEALVEALGGFLEPFARPGQAEHLLKVLATSAQFGYVLLSQPEDHAFDHLPGPGNDPKTTLVVTAGLRSRPFDEHGWPQESWRVDSPPIVSELK</sequence>
<dbReference type="STRING" id="644358.A0A0C4EEH0"/>
<evidence type="ECO:0000256" key="1">
    <source>
        <dbReference type="SAM" id="MobiDB-lite"/>
    </source>
</evidence>
<organism evidence="4 5">
    <name type="scientific">Magnaporthiopsis poae (strain ATCC 64411 / 73-15)</name>
    <name type="common">Kentucky bluegrass fungus</name>
    <name type="synonym">Magnaporthe poae</name>
    <dbReference type="NCBI Taxonomy" id="644358"/>
    <lineage>
        <taxon>Eukaryota</taxon>
        <taxon>Fungi</taxon>
        <taxon>Dikarya</taxon>
        <taxon>Ascomycota</taxon>
        <taxon>Pezizomycotina</taxon>
        <taxon>Sordariomycetes</taxon>
        <taxon>Sordariomycetidae</taxon>
        <taxon>Magnaporthales</taxon>
        <taxon>Magnaporthaceae</taxon>
        <taxon>Magnaporthiopsis</taxon>
    </lineage>
</organism>
<accession>A0A0C4EEH0</accession>
<evidence type="ECO:0000313" key="5">
    <source>
        <dbReference type="Proteomes" id="UP000011715"/>
    </source>
</evidence>
<reference evidence="5" key="1">
    <citation type="submission" date="2010-05" db="EMBL/GenBank/DDBJ databases">
        <title>The genome sequence of Magnaporthe poae strain ATCC 64411.</title>
        <authorList>
            <person name="Ma L.-J."/>
            <person name="Dead R."/>
            <person name="Young S."/>
            <person name="Zeng Q."/>
            <person name="Koehrsen M."/>
            <person name="Alvarado L."/>
            <person name="Berlin A."/>
            <person name="Chapman S.B."/>
            <person name="Chen Z."/>
            <person name="Freedman E."/>
            <person name="Gellesch M."/>
            <person name="Goldberg J."/>
            <person name="Griggs A."/>
            <person name="Gujja S."/>
            <person name="Heilman E.R."/>
            <person name="Heiman D."/>
            <person name="Hepburn T."/>
            <person name="Howarth C."/>
            <person name="Jen D."/>
            <person name="Larson L."/>
            <person name="Mehta T."/>
            <person name="Neiman D."/>
            <person name="Pearson M."/>
            <person name="Roberts A."/>
            <person name="Saif S."/>
            <person name="Shea T."/>
            <person name="Shenoy N."/>
            <person name="Sisk P."/>
            <person name="Stolte C."/>
            <person name="Sykes S."/>
            <person name="Walk T."/>
            <person name="White J."/>
            <person name="Yandava C."/>
            <person name="Haas B."/>
            <person name="Nusbaum C."/>
            <person name="Birren B."/>
        </authorList>
    </citation>
    <scope>NUCLEOTIDE SEQUENCE [LARGE SCALE GENOMIC DNA]</scope>
    <source>
        <strain evidence="5">ATCC 64411 / 73-15</strain>
    </source>
</reference>
<name>A0A0C4EEH0_MAGP6</name>
<dbReference type="Proteomes" id="UP000011715">
    <property type="component" value="Unassembled WGS sequence"/>
</dbReference>
<feature type="region of interest" description="Disordered" evidence="1">
    <location>
        <begin position="1"/>
        <end position="37"/>
    </location>
</feature>
<keyword evidence="2" id="KW-0812">Transmembrane</keyword>
<dbReference type="AlphaFoldDB" id="A0A0C4EEH0"/>
<reference evidence="4" key="5">
    <citation type="submission" date="2015-06" db="UniProtKB">
        <authorList>
            <consortium name="EnsemblFungi"/>
        </authorList>
    </citation>
    <scope>IDENTIFICATION</scope>
    <source>
        <strain evidence="4">ATCC 64411</strain>
    </source>
</reference>
<keyword evidence="2" id="KW-0472">Membrane</keyword>